<organism evidence="1 2">
    <name type="scientific">Candidatus Scalindua japonica</name>
    <dbReference type="NCBI Taxonomy" id="1284222"/>
    <lineage>
        <taxon>Bacteria</taxon>
        <taxon>Pseudomonadati</taxon>
        <taxon>Planctomycetota</taxon>
        <taxon>Candidatus Brocadiia</taxon>
        <taxon>Candidatus Brocadiales</taxon>
        <taxon>Candidatus Scalinduaceae</taxon>
        <taxon>Candidatus Scalindua</taxon>
    </lineage>
</organism>
<protein>
    <submittedName>
        <fullName evidence="1">Uncharacterized protein</fullName>
    </submittedName>
</protein>
<evidence type="ECO:0000313" key="2">
    <source>
        <dbReference type="Proteomes" id="UP000218542"/>
    </source>
</evidence>
<gene>
    <name evidence="1" type="ORF">SCALIN_C09_0001</name>
</gene>
<dbReference type="EMBL" id="BAOS01000009">
    <property type="protein sequence ID" value="GAX60237.1"/>
    <property type="molecule type" value="Genomic_DNA"/>
</dbReference>
<comment type="caution">
    <text evidence="1">The sequence shown here is derived from an EMBL/GenBank/DDBJ whole genome shotgun (WGS) entry which is preliminary data.</text>
</comment>
<dbReference type="Proteomes" id="UP000218542">
    <property type="component" value="Unassembled WGS sequence"/>
</dbReference>
<sequence length="49" mass="5639">MWKQRDDVDYSDIIAKVEKIKRVAFSPSVPDAKVGWSVCFEKKEPVVNV</sequence>
<keyword evidence="2" id="KW-1185">Reference proteome</keyword>
<reference evidence="2" key="1">
    <citation type="journal article" date="2017" name="Environ. Microbiol. Rep.">
        <title>Genetic Diversity of Marine Anaerobic Ammonium-Oxidizing Bacteria as Revealed by Genomic and Proteomic Analyses of 'Candidatus Scalindua japonica'.</title>
        <authorList>
            <person name="Oshiki M."/>
            <person name="Mizuto K."/>
            <person name="Kimura Z."/>
            <person name="Kindaichi T."/>
            <person name="Satoh H."/>
            <person name="Okabe S."/>
        </authorList>
    </citation>
    <scope>NUCLEOTIDE SEQUENCE [LARGE SCALE GENOMIC DNA]</scope>
    <source>
        <strain evidence="2">husup-a2</strain>
    </source>
</reference>
<proteinExistence type="predicted"/>
<evidence type="ECO:0000313" key="1">
    <source>
        <dbReference type="EMBL" id="GAX60237.1"/>
    </source>
</evidence>
<accession>A0A286TWH0</accession>
<name>A0A286TWH0_9BACT</name>
<dbReference type="AlphaFoldDB" id="A0A286TWH0"/>